<dbReference type="AlphaFoldDB" id="A0A9P6KE15"/>
<dbReference type="GO" id="GO:0016705">
    <property type="term" value="F:oxidoreductase activity, acting on paired donors, with incorporation or reduction of molecular oxygen"/>
    <property type="evidence" value="ECO:0007669"/>
    <property type="project" value="InterPro"/>
</dbReference>
<dbReference type="Pfam" id="PF00067">
    <property type="entry name" value="p450"/>
    <property type="match status" value="1"/>
</dbReference>
<organism evidence="1 2">
    <name type="scientific">Lunasporangiospora selenospora</name>
    <dbReference type="NCBI Taxonomy" id="979761"/>
    <lineage>
        <taxon>Eukaryota</taxon>
        <taxon>Fungi</taxon>
        <taxon>Fungi incertae sedis</taxon>
        <taxon>Mucoromycota</taxon>
        <taxon>Mortierellomycotina</taxon>
        <taxon>Mortierellomycetes</taxon>
        <taxon>Mortierellales</taxon>
        <taxon>Mortierellaceae</taxon>
        <taxon>Lunasporangiospora</taxon>
    </lineage>
</organism>
<dbReference type="InterPro" id="IPR036396">
    <property type="entry name" value="Cyt_P450_sf"/>
</dbReference>
<keyword evidence="2" id="KW-1185">Reference proteome</keyword>
<dbReference type="EMBL" id="JAABOA010001576">
    <property type="protein sequence ID" value="KAF9581277.1"/>
    <property type="molecule type" value="Genomic_DNA"/>
</dbReference>
<reference evidence="1" key="1">
    <citation type="journal article" date="2020" name="Fungal Divers.">
        <title>Resolving the Mortierellaceae phylogeny through synthesis of multi-gene phylogenetics and phylogenomics.</title>
        <authorList>
            <person name="Vandepol N."/>
            <person name="Liber J."/>
            <person name="Desiro A."/>
            <person name="Na H."/>
            <person name="Kennedy M."/>
            <person name="Barry K."/>
            <person name="Grigoriev I.V."/>
            <person name="Miller A.N."/>
            <person name="O'Donnell K."/>
            <person name="Stajich J.E."/>
            <person name="Bonito G."/>
        </authorList>
    </citation>
    <scope>NUCLEOTIDE SEQUENCE</scope>
    <source>
        <strain evidence="1">KOD1015</strain>
    </source>
</reference>
<accession>A0A9P6KE15</accession>
<evidence type="ECO:0000313" key="2">
    <source>
        <dbReference type="Proteomes" id="UP000780801"/>
    </source>
</evidence>
<dbReference type="InterPro" id="IPR001128">
    <property type="entry name" value="Cyt_P450"/>
</dbReference>
<dbReference type="GO" id="GO:0005506">
    <property type="term" value="F:iron ion binding"/>
    <property type="evidence" value="ECO:0007669"/>
    <property type="project" value="InterPro"/>
</dbReference>
<dbReference type="Proteomes" id="UP000780801">
    <property type="component" value="Unassembled WGS sequence"/>
</dbReference>
<dbReference type="OrthoDB" id="1844152at2759"/>
<dbReference type="GO" id="GO:0004497">
    <property type="term" value="F:monooxygenase activity"/>
    <property type="evidence" value="ECO:0007669"/>
    <property type="project" value="InterPro"/>
</dbReference>
<protein>
    <submittedName>
        <fullName evidence="1">Uncharacterized protein</fullName>
    </submittedName>
</protein>
<name>A0A9P6KE15_9FUNG</name>
<sequence length="211" mass="23463">MAIPIGIGLASAAYLTIKATSNRNTAPLASFRPGDVTHDMEYNEDQEAFVKRCEEECGPIFRIKMMNLDVTVVSGPQIREVFRNDDFSSIDSVDALTDMRKFFDSLVKSNKSDDNKKIHDIVREHITPNLALFTPRIVEQFTANLDERMRMHSTTEGDDLRSLVNAPVLVIQEMIAGAMASVFVGTEISQSRKVIETFINATADFGSILGN</sequence>
<evidence type="ECO:0000313" key="1">
    <source>
        <dbReference type="EMBL" id="KAF9581277.1"/>
    </source>
</evidence>
<proteinExistence type="predicted"/>
<gene>
    <name evidence="1" type="ORF">BGW38_001760</name>
</gene>
<dbReference type="GO" id="GO:0020037">
    <property type="term" value="F:heme binding"/>
    <property type="evidence" value="ECO:0007669"/>
    <property type="project" value="InterPro"/>
</dbReference>
<dbReference type="Gene3D" id="1.10.630.10">
    <property type="entry name" value="Cytochrome P450"/>
    <property type="match status" value="1"/>
</dbReference>
<dbReference type="SUPFAM" id="SSF48264">
    <property type="entry name" value="Cytochrome P450"/>
    <property type="match status" value="1"/>
</dbReference>
<comment type="caution">
    <text evidence="1">The sequence shown here is derived from an EMBL/GenBank/DDBJ whole genome shotgun (WGS) entry which is preliminary data.</text>
</comment>
<feature type="non-terminal residue" evidence="1">
    <location>
        <position position="1"/>
    </location>
</feature>